<dbReference type="InterPro" id="IPR006665">
    <property type="entry name" value="OmpA-like"/>
</dbReference>
<accession>A0A2K8ML24</accession>
<dbReference type="PANTHER" id="PTHR30329">
    <property type="entry name" value="STATOR ELEMENT OF FLAGELLAR MOTOR COMPLEX"/>
    <property type="match status" value="1"/>
</dbReference>
<name>A0A2K8ML24_9SPHN</name>
<evidence type="ECO:0000256" key="2">
    <source>
        <dbReference type="SAM" id="MobiDB-lite"/>
    </source>
</evidence>
<dbReference type="PANTHER" id="PTHR30329:SF21">
    <property type="entry name" value="LIPOPROTEIN YIAD-RELATED"/>
    <property type="match status" value="1"/>
</dbReference>
<reference evidence="4 5" key="1">
    <citation type="submission" date="2017-11" db="EMBL/GenBank/DDBJ databases">
        <title>Complete genome sequence of Sphingomonas sp. Strain Cra20, a psychrotolerant potential plant growth promoting rhizobacteria.</title>
        <authorList>
            <person name="Luo Y."/>
        </authorList>
    </citation>
    <scope>NUCLEOTIDE SEQUENCE [LARGE SCALE GENOMIC DNA]</scope>
    <source>
        <strain evidence="4 5">Cra20</strain>
    </source>
</reference>
<dbReference type="GO" id="GO:0016020">
    <property type="term" value="C:membrane"/>
    <property type="evidence" value="ECO:0007669"/>
    <property type="project" value="UniProtKB-UniRule"/>
</dbReference>
<dbReference type="CDD" id="cd07185">
    <property type="entry name" value="OmpA_C-like"/>
    <property type="match status" value="1"/>
</dbReference>
<feature type="compositionally biased region" description="Pro residues" evidence="2">
    <location>
        <begin position="1"/>
        <end position="20"/>
    </location>
</feature>
<dbReference type="SUPFAM" id="SSF103088">
    <property type="entry name" value="OmpA-like"/>
    <property type="match status" value="1"/>
</dbReference>
<dbReference type="InterPro" id="IPR050330">
    <property type="entry name" value="Bact_OuterMem_StrucFunc"/>
</dbReference>
<dbReference type="InterPro" id="IPR036737">
    <property type="entry name" value="OmpA-like_sf"/>
</dbReference>
<evidence type="ECO:0000313" key="4">
    <source>
        <dbReference type="EMBL" id="ATY34577.1"/>
    </source>
</evidence>
<sequence length="153" mass="16092">MTPAPTVTPTPPAGGTPSPSPSSTTPQPAIPALIRIFFEWDQSDLAKDAPSGLDRAVAAYNKLARSNQWEISVMIAGHTDRSGSASYNVGLSQRRADSAKAYLTAHGIPDGVIGTEAFGEFRPLVPTADGVTLRRNRRAEITFAIVPAAPAPQ</sequence>
<dbReference type="PROSITE" id="PS51123">
    <property type="entry name" value="OMPA_2"/>
    <property type="match status" value="1"/>
</dbReference>
<feature type="region of interest" description="Disordered" evidence="2">
    <location>
        <begin position="1"/>
        <end position="27"/>
    </location>
</feature>
<dbReference type="EMBL" id="CP024923">
    <property type="protein sequence ID" value="ATY34577.1"/>
    <property type="molecule type" value="Genomic_DNA"/>
</dbReference>
<evidence type="ECO:0000259" key="3">
    <source>
        <dbReference type="PROSITE" id="PS51123"/>
    </source>
</evidence>
<keyword evidence="5" id="KW-1185">Reference proteome</keyword>
<gene>
    <name evidence="4" type="ORF">CVN68_11540</name>
</gene>
<proteinExistence type="predicted"/>
<evidence type="ECO:0000256" key="1">
    <source>
        <dbReference type="PROSITE-ProRule" id="PRU00473"/>
    </source>
</evidence>
<dbReference type="Pfam" id="PF00691">
    <property type="entry name" value="OmpA"/>
    <property type="match status" value="1"/>
</dbReference>
<dbReference type="OrthoDB" id="189250at2"/>
<dbReference type="AlphaFoldDB" id="A0A2K8ML24"/>
<keyword evidence="1" id="KW-0472">Membrane</keyword>
<organism evidence="4 5">
    <name type="scientific">Sphingomonas psychrotolerans</name>
    <dbReference type="NCBI Taxonomy" id="1327635"/>
    <lineage>
        <taxon>Bacteria</taxon>
        <taxon>Pseudomonadati</taxon>
        <taxon>Pseudomonadota</taxon>
        <taxon>Alphaproteobacteria</taxon>
        <taxon>Sphingomonadales</taxon>
        <taxon>Sphingomonadaceae</taxon>
        <taxon>Sphingomonas</taxon>
    </lineage>
</organism>
<protein>
    <recommendedName>
        <fullName evidence="3">OmpA-like domain-containing protein</fullName>
    </recommendedName>
</protein>
<feature type="domain" description="OmpA-like" evidence="3">
    <location>
        <begin position="25"/>
        <end position="147"/>
    </location>
</feature>
<dbReference type="Proteomes" id="UP000229081">
    <property type="component" value="Chromosome"/>
</dbReference>
<dbReference type="Gene3D" id="3.30.1330.60">
    <property type="entry name" value="OmpA-like domain"/>
    <property type="match status" value="1"/>
</dbReference>
<evidence type="ECO:0000313" key="5">
    <source>
        <dbReference type="Proteomes" id="UP000229081"/>
    </source>
</evidence>
<dbReference type="KEGG" id="sphc:CVN68_11540"/>